<evidence type="ECO:0000313" key="5">
    <source>
        <dbReference type="EMBL" id="GAK36949.1"/>
    </source>
</evidence>
<comment type="caution">
    <text evidence="5">The sequence shown here is derived from an EMBL/GenBank/DDBJ whole genome shotgun (WGS) entry which is preliminary data.</text>
</comment>
<dbReference type="eggNOG" id="COG1595">
    <property type="taxonomic scope" value="Bacteria"/>
</dbReference>
<dbReference type="InterPro" id="IPR013324">
    <property type="entry name" value="RNA_pol_sigma_r3/r4-like"/>
</dbReference>
<dbReference type="EMBL" id="BAJS01000011">
    <property type="protein sequence ID" value="GAK36949.1"/>
    <property type="molecule type" value="Genomic_DNA"/>
</dbReference>
<keyword evidence="1" id="KW-0805">Transcription regulation</keyword>
<keyword evidence="6" id="KW-1185">Reference proteome</keyword>
<reference evidence="5 6" key="1">
    <citation type="journal article" date="2015" name="Microbes Environ.">
        <title>Distribution and evolution of nitrogen fixation genes in the phylum bacteroidetes.</title>
        <authorList>
            <person name="Inoue J."/>
            <person name="Oshima K."/>
            <person name="Suda W."/>
            <person name="Sakamoto M."/>
            <person name="Iino T."/>
            <person name="Noda S."/>
            <person name="Hongoh Y."/>
            <person name="Hattori M."/>
            <person name="Ohkuma M."/>
        </authorList>
    </citation>
    <scope>NUCLEOTIDE SEQUENCE [LARGE SCALE GENOMIC DNA]</scope>
    <source>
        <strain evidence="5 6">JCM 15093</strain>
    </source>
</reference>
<dbReference type="NCBIfam" id="TIGR02937">
    <property type="entry name" value="sigma70-ECF"/>
    <property type="match status" value="1"/>
</dbReference>
<evidence type="ECO:0000256" key="3">
    <source>
        <dbReference type="ARBA" id="ARBA00023163"/>
    </source>
</evidence>
<dbReference type="PANTHER" id="PTHR43133">
    <property type="entry name" value="RNA POLYMERASE ECF-TYPE SIGMA FACTO"/>
    <property type="match status" value="1"/>
</dbReference>
<feature type="domain" description="RNA polymerase sigma factor 70 region 4 type 2" evidence="4">
    <location>
        <begin position="69"/>
        <end position="122"/>
    </location>
</feature>
<dbReference type="Gene3D" id="1.10.10.10">
    <property type="entry name" value="Winged helix-like DNA-binding domain superfamily/Winged helix DNA-binding domain"/>
    <property type="match status" value="1"/>
</dbReference>
<keyword evidence="2" id="KW-0731">Sigma factor</keyword>
<dbReference type="InterPro" id="IPR013249">
    <property type="entry name" value="RNA_pol_sigma70_r4_t2"/>
</dbReference>
<dbReference type="CDD" id="cd06171">
    <property type="entry name" value="Sigma70_r4"/>
    <property type="match status" value="1"/>
</dbReference>
<sequence length="143" mass="16902">MKLYQNRANLSETDYVKGYLFMAMKRTLLNKMSNRIMLSIDNEEDVRFEIDLITQQSTADEEEYSEEDRQRLARALKELTPRQREAVYLYYIQEVPLSEIPDLLGMNYQSVRNLLHRAMLKLRQSVSTSELGISLVLLRYLSE</sequence>
<protein>
    <submittedName>
        <fullName evidence="5">RNA polymerase ECF-type sigma factor</fullName>
    </submittedName>
</protein>
<dbReference type="Pfam" id="PF08281">
    <property type="entry name" value="Sigma70_r4_2"/>
    <property type="match status" value="1"/>
</dbReference>
<evidence type="ECO:0000256" key="2">
    <source>
        <dbReference type="ARBA" id="ARBA00023082"/>
    </source>
</evidence>
<keyword evidence="3" id="KW-0804">Transcription</keyword>
<evidence type="ECO:0000256" key="1">
    <source>
        <dbReference type="ARBA" id="ARBA00023015"/>
    </source>
</evidence>
<dbReference type="InterPro" id="IPR036388">
    <property type="entry name" value="WH-like_DNA-bd_sf"/>
</dbReference>
<dbReference type="PANTHER" id="PTHR43133:SF46">
    <property type="entry name" value="RNA POLYMERASE SIGMA-70 FACTOR ECF SUBFAMILY"/>
    <property type="match status" value="1"/>
</dbReference>
<proteinExistence type="predicted"/>
<dbReference type="Proteomes" id="UP000027601">
    <property type="component" value="Unassembled WGS sequence"/>
</dbReference>
<dbReference type="InterPro" id="IPR039425">
    <property type="entry name" value="RNA_pol_sigma-70-like"/>
</dbReference>
<accession>A0A069D9M5</accession>
<dbReference type="GO" id="GO:0003677">
    <property type="term" value="F:DNA binding"/>
    <property type="evidence" value="ECO:0007669"/>
    <property type="project" value="InterPro"/>
</dbReference>
<dbReference type="RefSeq" id="WP_262482665.1">
    <property type="nucleotide sequence ID" value="NZ_BAJS01000011.1"/>
</dbReference>
<name>A0A069D9M5_9BACE</name>
<dbReference type="InterPro" id="IPR014284">
    <property type="entry name" value="RNA_pol_sigma-70_dom"/>
</dbReference>
<dbReference type="SUPFAM" id="SSF88659">
    <property type="entry name" value="Sigma3 and sigma4 domains of RNA polymerase sigma factors"/>
    <property type="match status" value="1"/>
</dbReference>
<dbReference type="GO" id="GO:0006352">
    <property type="term" value="P:DNA-templated transcription initiation"/>
    <property type="evidence" value="ECO:0007669"/>
    <property type="project" value="InterPro"/>
</dbReference>
<dbReference type="AlphaFoldDB" id="A0A069D9M5"/>
<dbReference type="GO" id="GO:0016987">
    <property type="term" value="F:sigma factor activity"/>
    <property type="evidence" value="ECO:0007669"/>
    <property type="project" value="UniProtKB-KW"/>
</dbReference>
<evidence type="ECO:0000313" key="6">
    <source>
        <dbReference type="Proteomes" id="UP000027601"/>
    </source>
</evidence>
<organism evidence="5 6">
    <name type="scientific">Bacteroides graminisolvens DSM 19988 = JCM 15093</name>
    <dbReference type="NCBI Taxonomy" id="1121097"/>
    <lineage>
        <taxon>Bacteria</taxon>
        <taxon>Pseudomonadati</taxon>
        <taxon>Bacteroidota</taxon>
        <taxon>Bacteroidia</taxon>
        <taxon>Bacteroidales</taxon>
        <taxon>Bacteroidaceae</taxon>
        <taxon>Bacteroides</taxon>
    </lineage>
</organism>
<evidence type="ECO:0000259" key="4">
    <source>
        <dbReference type="Pfam" id="PF08281"/>
    </source>
</evidence>
<gene>
    <name evidence="5" type="ORF">JCM15093_2156</name>
</gene>
<dbReference type="STRING" id="1121097.GCA_000428125_02122"/>